<comment type="caution">
    <text evidence="1">The sequence shown here is derived from an EMBL/GenBank/DDBJ whole genome shotgun (WGS) entry which is preliminary data.</text>
</comment>
<reference evidence="1 2" key="1">
    <citation type="submission" date="2020-08" db="EMBL/GenBank/DDBJ databases">
        <title>Genomic Encyclopedia of Type Strains, Phase III (KMG-III): the genomes of soil and plant-associated and newly described type strains.</title>
        <authorList>
            <person name="Whitman W."/>
        </authorList>
    </citation>
    <scope>NUCLEOTIDE SEQUENCE [LARGE SCALE GENOMIC DNA]</scope>
    <source>
        <strain evidence="1 2">CECT 8234</strain>
    </source>
</reference>
<keyword evidence="2" id="KW-1185">Reference proteome</keyword>
<name>A0A7W5C334_9BACL</name>
<sequence length="50" mass="5584">MIAQGMRISSRTVLVETELFQGANGRLQPKGGSTRKEAALLLHRMYNQQP</sequence>
<dbReference type="AlphaFoldDB" id="A0A7W5C334"/>
<organism evidence="1 2">
    <name type="scientific">Paenibacillus endophyticus</name>
    <dbReference type="NCBI Taxonomy" id="1294268"/>
    <lineage>
        <taxon>Bacteria</taxon>
        <taxon>Bacillati</taxon>
        <taxon>Bacillota</taxon>
        <taxon>Bacilli</taxon>
        <taxon>Bacillales</taxon>
        <taxon>Paenibacillaceae</taxon>
        <taxon>Paenibacillus</taxon>
    </lineage>
</organism>
<evidence type="ECO:0000313" key="1">
    <source>
        <dbReference type="EMBL" id="MBB3150331.1"/>
    </source>
</evidence>
<proteinExistence type="predicted"/>
<gene>
    <name evidence="1" type="ORF">FHS16_000363</name>
</gene>
<protein>
    <submittedName>
        <fullName evidence="1">Uncharacterized protein</fullName>
    </submittedName>
</protein>
<dbReference type="RefSeq" id="WP_183558030.1">
    <property type="nucleotide sequence ID" value="NZ_CBCSLB010000001.1"/>
</dbReference>
<accession>A0A7W5C334</accession>
<dbReference type="EMBL" id="JACHXW010000001">
    <property type="protein sequence ID" value="MBB3150331.1"/>
    <property type="molecule type" value="Genomic_DNA"/>
</dbReference>
<dbReference type="Proteomes" id="UP000518605">
    <property type="component" value="Unassembled WGS sequence"/>
</dbReference>
<evidence type="ECO:0000313" key="2">
    <source>
        <dbReference type="Proteomes" id="UP000518605"/>
    </source>
</evidence>